<evidence type="ECO:0000259" key="2">
    <source>
        <dbReference type="PROSITE" id="PS51898"/>
    </source>
</evidence>
<keyword evidence="1" id="KW-0233">DNA recombination</keyword>
<dbReference type="EMBL" id="FQWT01000010">
    <property type="protein sequence ID" value="SHH95771.1"/>
    <property type="molecule type" value="Genomic_DNA"/>
</dbReference>
<dbReference type="AlphaFoldDB" id="A0A1M5X7K4"/>
<dbReference type="GO" id="GO:0003677">
    <property type="term" value="F:DNA binding"/>
    <property type="evidence" value="ECO:0007669"/>
    <property type="project" value="InterPro"/>
</dbReference>
<dbReference type="Gene3D" id="1.10.443.10">
    <property type="entry name" value="Intergrase catalytic core"/>
    <property type="match status" value="1"/>
</dbReference>
<dbReference type="GO" id="GO:0015074">
    <property type="term" value="P:DNA integration"/>
    <property type="evidence" value="ECO:0007669"/>
    <property type="project" value="InterPro"/>
</dbReference>
<dbReference type="InterPro" id="IPR013762">
    <property type="entry name" value="Integrase-like_cat_sf"/>
</dbReference>
<evidence type="ECO:0000313" key="3">
    <source>
        <dbReference type="EMBL" id="SHH95771.1"/>
    </source>
</evidence>
<reference evidence="4" key="1">
    <citation type="submission" date="2016-11" db="EMBL/GenBank/DDBJ databases">
        <authorList>
            <person name="Varghese N."/>
            <person name="Submissions S."/>
        </authorList>
    </citation>
    <scope>NUCLEOTIDE SEQUENCE [LARGE SCALE GENOMIC DNA]</scope>
    <source>
        <strain evidence="4">DSM 19055</strain>
    </source>
</reference>
<dbReference type="STRING" id="421058.SAMN05421866_0028"/>
<dbReference type="SUPFAM" id="SSF56349">
    <property type="entry name" value="DNA breaking-rejoining enzymes"/>
    <property type="match status" value="1"/>
</dbReference>
<dbReference type="RefSeq" id="WP_073066942.1">
    <property type="nucleotide sequence ID" value="NZ_FQWT01000010.1"/>
</dbReference>
<dbReference type="InterPro" id="IPR011010">
    <property type="entry name" value="DNA_brk_join_enz"/>
</dbReference>
<dbReference type="InterPro" id="IPR002104">
    <property type="entry name" value="Integrase_catalytic"/>
</dbReference>
<proteinExistence type="predicted"/>
<dbReference type="Proteomes" id="UP000184047">
    <property type="component" value="Unassembled WGS sequence"/>
</dbReference>
<dbReference type="GO" id="GO:0006310">
    <property type="term" value="P:DNA recombination"/>
    <property type="evidence" value="ECO:0007669"/>
    <property type="project" value="UniProtKB-KW"/>
</dbReference>
<accession>A0A1M5X7K4</accession>
<feature type="domain" description="Tyr recombinase" evidence="2">
    <location>
        <begin position="212"/>
        <end position="411"/>
    </location>
</feature>
<organism evidence="3 4">
    <name type="scientific">Chryseobacterium oranimense</name>
    <dbReference type="NCBI Taxonomy" id="421058"/>
    <lineage>
        <taxon>Bacteria</taxon>
        <taxon>Pseudomonadati</taxon>
        <taxon>Bacteroidota</taxon>
        <taxon>Flavobacteriia</taxon>
        <taxon>Flavobacteriales</taxon>
        <taxon>Weeksellaceae</taxon>
        <taxon>Chryseobacterium group</taxon>
        <taxon>Chryseobacterium</taxon>
    </lineage>
</organism>
<evidence type="ECO:0000313" key="4">
    <source>
        <dbReference type="Proteomes" id="UP000184047"/>
    </source>
</evidence>
<dbReference type="Pfam" id="PF00589">
    <property type="entry name" value="Phage_integrase"/>
    <property type="match status" value="1"/>
</dbReference>
<gene>
    <name evidence="3" type="ORF">SAMN05421866_0028</name>
</gene>
<evidence type="ECO:0000256" key="1">
    <source>
        <dbReference type="ARBA" id="ARBA00023172"/>
    </source>
</evidence>
<dbReference type="PROSITE" id="PS51898">
    <property type="entry name" value="TYR_RECOMBINASE"/>
    <property type="match status" value="1"/>
</dbReference>
<protein>
    <submittedName>
        <fullName evidence="3">Phage integrase family protein</fullName>
    </submittedName>
</protein>
<keyword evidence="4" id="KW-1185">Reference proteome</keyword>
<name>A0A1M5X7K4_9FLAO</name>
<sequence length="416" mass="49519">MKKRNSELIKLLNGCHRTGVYFLPKDCLDFTQKSDFPKEWAVECRFYDPKFKDKYPKGFQYRRKFSSDSLHVLKRTAILYKELMEERLDKEHFNPITKSIMSNQSIYPEMLFIEALWAIRDKMNYSDDYIKLSRQLLNLIEGIIPELSYQDLKIIETEIFHIKNILEKIFTTESVFNKHRSCLKNMFDELLEYGCVKFNPVGSLKKKVENTKERVVYKDEIEVSAILQYLNDNYPTFYRYTNIFRYSGARSTELFRVQKKHVDIENQEYKVLIKKRKKYEWVTKVIIPAAIPYWKQVLLECKNEDDFLFSEDLKPGLKQISSKQIQRRWRNNVKMADNIIHPITKKAIKVNVDFYTWKHLFLDKLDELQNNAELAPIVPINLAQGMASHLSPETTGKYTIGKQNRNNEILKRISIK</sequence>
<dbReference type="OrthoDB" id="662986at2"/>